<keyword evidence="5 6" id="KW-0224">Dipeptidase</keyword>
<dbReference type="GO" id="GO:0016805">
    <property type="term" value="F:dipeptidase activity"/>
    <property type="evidence" value="ECO:0007669"/>
    <property type="project" value="UniProtKB-KW"/>
</dbReference>
<keyword evidence="4 6" id="KW-0378">Hydrolase</keyword>
<dbReference type="STRING" id="411471.SUBVAR_06551"/>
<sequence>MINVAQKRRNRLLDGSRLQEVRCAAKAVRKKKGCYIQKENPMPCTTILVGKKASHDGSTIIARNDDGAFEAKRLLTHPAREKAATYKTVISHLTVELPGGALRYTDCPNVTKTNGVWPACGINEANVAMTATETITSNARVVGADPYVRYQEKKGRGTKEVPGGIGEEDLVTLVLPYIRSAREGVLRTGALLEQYGTYEPNGMAFADADEIWWLETIGGHHWIARRVPEDRVVVMPNQFGLDHFDFGDAYGEKKENLCSEDLREFVEKYHLALDTGAEFNPRLAFGSHSDADHIYNTPRAWFMARYFLPRTYQWDGENAHFAPESNDIPWSFVPERKVTVEDVRYLLGSYYQGTPYNPYDKNAPCKGKYRTIGVPNSDVCGILQIRGDLPEAIRGVEWLSMGGSGFTACFPVYANVTEFPKYLSGTTDTVSTDHMYWHSRLIAALTDAQFGSSLILDERYQNAVMNRGQQLLYEYDEKIRQGAPAEILQEANRRIAEMVKEESDKALAQILKNASEHMKIRYHRGDN</sequence>
<proteinExistence type="inferred from homology"/>
<dbReference type="PANTHER" id="PTHR12994">
    <property type="entry name" value="SECERNIN"/>
    <property type="match status" value="1"/>
</dbReference>
<dbReference type="eggNOG" id="COG4690">
    <property type="taxonomic scope" value="Bacteria"/>
</dbReference>
<dbReference type="MEROPS" id="C69.001"/>
<dbReference type="InterPro" id="IPR047804">
    <property type="entry name" value="C69_dipept_A-like"/>
</dbReference>
<name>D1PQ83_9FIRM</name>
<keyword evidence="3 6" id="KW-0645">Protease</keyword>
<keyword evidence="8" id="KW-1185">Reference proteome</keyword>
<evidence type="ECO:0000256" key="3">
    <source>
        <dbReference type="ARBA" id="ARBA00022670"/>
    </source>
</evidence>
<dbReference type="GO" id="GO:0006508">
    <property type="term" value="P:proteolysis"/>
    <property type="evidence" value="ECO:0007669"/>
    <property type="project" value="UniProtKB-KW"/>
</dbReference>
<dbReference type="EMBL" id="ACBY02000033">
    <property type="protein sequence ID" value="EFB75136.1"/>
    <property type="molecule type" value="Genomic_DNA"/>
</dbReference>
<evidence type="ECO:0000313" key="8">
    <source>
        <dbReference type="Proteomes" id="UP000003438"/>
    </source>
</evidence>
<evidence type="ECO:0000256" key="6">
    <source>
        <dbReference type="RuleBase" id="RU364089"/>
    </source>
</evidence>
<dbReference type="AlphaFoldDB" id="D1PQ83"/>
<accession>D1PQ83</accession>
<gene>
    <name evidence="7" type="primary">pepD</name>
    <name evidence="7" type="ORF">SUBVAR_06551</name>
</gene>
<dbReference type="GO" id="GO:0070004">
    <property type="term" value="F:cysteine-type exopeptidase activity"/>
    <property type="evidence" value="ECO:0007669"/>
    <property type="project" value="InterPro"/>
</dbReference>
<dbReference type="PANTHER" id="PTHR12994:SF17">
    <property type="entry name" value="LD30995P"/>
    <property type="match status" value="1"/>
</dbReference>
<comment type="caution">
    <text evidence="7">The sequence shown here is derived from an EMBL/GenBank/DDBJ whole genome shotgun (WGS) entry which is preliminary data.</text>
</comment>
<organism evidence="7 8">
    <name type="scientific">Subdoligranulum variabile DSM 15176</name>
    <dbReference type="NCBI Taxonomy" id="411471"/>
    <lineage>
        <taxon>Bacteria</taxon>
        <taxon>Bacillati</taxon>
        <taxon>Bacillota</taxon>
        <taxon>Clostridia</taxon>
        <taxon>Eubacteriales</taxon>
        <taxon>Oscillospiraceae</taxon>
        <taxon>Subdoligranulum</taxon>
    </lineage>
</organism>
<comment type="catalytic activity">
    <reaction evidence="1">
        <text>an L-aminoacyl-L-amino acid + H2O = 2 an L-alpha-amino acid</text>
        <dbReference type="Rhea" id="RHEA:48940"/>
        <dbReference type="ChEBI" id="CHEBI:15377"/>
        <dbReference type="ChEBI" id="CHEBI:59869"/>
        <dbReference type="ChEBI" id="CHEBI:77460"/>
        <dbReference type="EC" id="3.4.13.19"/>
    </reaction>
</comment>
<evidence type="ECO:0000256" key="2">
    <source>
        <dbReference type="ARBA" id="ARBA00007225"/>
    </source>
</evidence>
<dbReference type="Gene3D" id="3.60.60.10">
    <property type="entry name" value="Penicillin V Acylase, Chain A"/>
    <property type="match status" value="1"/>
</dbReference>
<dbReference type="Pfam" id="PF03577">
    <property type="entry name" value="Peptidase_C69"/>
    <property type="match status" value="1"/>
</dbReference>
<dbReference type="HOGENOM" id="CLU_014823_4_1_9"/>
<evidence type="ECO:0000313" key="7">
    <source>
        <dbReference type="EMBL" id="EFB75136.1"/>
    </source>
</evidence>
<protein>
    <recommendedName>
        <fullName evidence="6">Dipeptidase</fullName>
        <ecNumber evidence="6">3.4.-.-</ecNumber>
    </recommendedName>
</protein>
<evidence type="ECO:0000256" key="4">
    <source>
        <dbReference type="ARBA" id="ARBA00022801"/>
    </source>
</evidence>
<dbReference type="NCBIfam" id="NF033678">
    <property type="entry name" value="C69_fam_dipept"/>
    <property type="match status" value="1"/>
</dbReference>
<dbReference type="InterPro" id="IPR005322">
    <property type="entry name" value="Peptidase_C69"/>
</dbReference>
<comment type="similarity">
    <text evidence="2 6">Belongs to the peptidase C69 family.</text>
</comment>
<evidence type="ECO:0000256" key="1">
    <source>
        <dbReference type="ARBA" id="ARBA00001670"/>
    </source>
</evidence>
<evidence type="ECO:0000256" key="5">
    <source>
        <dbReference type="ARBA" id="ARBA00022997"/>
    </source>
</evidence>
<dbReference type="EC" id="3.4.-.-" evidence="6"/>
<dbReference type="Proteomes" id="UP000003438">
    <property type="component" value="Unassembled WGS sequence"/>
</dbReference>
<reference evidence="7" key="1">
    <citation type="submission" date="2009-12" db="EMBL/GenBank/DDBJ databases">
        <authorList>
            <person name="Weinstock G."/>
            <person name="Sodergren E."/>
            <person name="Clifton S."/>
            <person name="Fulton L."/>
            <person name="Fulton B."/>
            <person name="Courtney L."/>
            <person name="Fronick C."/>
            <person name="Harrison M."/>
            <person name="Strong C."/>
            <person name="Farmer C."/>
            <person name="Delahaunty K."/>
            <person name="Markovic C."/>
            <person name="Hall O."/>
            <person name="Minx P."/>
            <person name="Tomlinson C."/>
            <person name="Mitreva M."/>
            <person name="Nelson J."/>
            <person name="Hou S."/>
            <person name="Wollam A."/>
            <person name="Pepin K.H."/>
            <person name="Johnson M."/>
            <person name="Bhonagiri V."/>
            <person name="Nash W.E."/>
            <person name="Warren W."/>
            <person name="Chinwalla A."/>
            <person name="Mardis E.R."/>
            <person name="Wilson R.K."/>
        </authorList>
    </citation>
    <scope>NUCLEOTIDE SEQUENCE [LARGE SCALE GENOMIC DNA]</scope>
    <source>
        <strain evidence="7">DSM 15176</strain>
    </source>
</reference>